<organism evidence="4 5">
    <name type="scientific">Flaviflexus salsibiostraticola</name>
    <dbReference type="NCBI Taxonomy" id="1282737"/>
    <lineage>
        <taxon>Bacteria</taxon>
        <taxon>Bacillati</taxon>
        <taxon>Actinomycetota</taxon>
        <taxon>Actinomycetes</taxon>
        <taxon>Actinomycetales</taxon>
        <taxon>Actinomycetaceae</taxon>
        <taxon>Flaviflexus</taxon>
    </lineage>
</organism>
<dbReference type="InterPro" id="IPR000182">
    <property type="entry name" value="GNAT_dom"/>
</dbReference>
<dbReference type="Gene3D" id="3.40.630.30">
    <property type="match status" value="1"/>
</dbReference>
<reference evidence="4 5" key="1">
    <citation type="submission" date="2018-12" db="EMBL/GenBank/DDBJ databases">
        <title>Complete genome sequence of Flaviflexus salsibiostraticola KCTC 33148.</title>
        <authorList>
            <person name="Bae J.-W."/>
        </authorList>
    </citation>
    <scope>NUCLEOTIDE SEQUENCE [LARGE SCALE GENOMIC DNA]</scope>
    <source>
        <strain evidence="4 5">KCTC 33148</strain>
    </source>
</reference>
<dbReference type="Pfam" id="PF00583">
    <property type="entry name" value="Acetyltransf_1"/>
    <property type="match status" value="1"/>
</dbReference>
<dbReference type="CDD" id="cd04301">
    <property type="entry name" value="NAT_SF"/>
    <property type="match status" value="1"/>
</dbReference>
<dbReference type="PROSITE" id="PS51186">
    <property type="entry name" value="GNAT"/>
    <property type="match status" value="1"/>
</dbReference>
<gene>
    <name evidence="4" type="ORF">EJO69_11000</name>
</gene>
<dbReference type="AlphaFoldDB" id="A0A3S8ZCU2"/>
<name>A0A3S8ZCU2_9ACTO</name>
<dbReference type="SUPFAM" id="SSF55729">
    <property type="entry name" value="Acyl-CoA N-acyltransferases (Nat)"/>
    <property type="match status" value="1"/>
</dbReference>
<protein>
    <submittedName>
        <fullName evidence="4">N-acetyltransferase</fullName>
    </submittedName>
</protein>
<keyword evidence="2" id="KW-0012">Acyltransferase</keyword>
<dbReference type="InterPro" id="IPR050832">
    <property type="entry name" value="Bact_Acetyltransf"/>
</dbReference>
<keyword evidence="1 4" id="KW-0808">Transferase</keyword>
<dbReference type="GO" id="GO:0016747">
    <property type="term" value="F:acyltransferase activity, transferring groups other than amino-acyl groups"/>
    <property type="evidence" value="ECO:0007669"/>
    <property type="project" value="InterPro"/>
</dbReference>
<evidence type="ECO:0000313" key="5">
    <source>
        <dbReference type="Proteomes" id="UP000270021"/>
    </source>
</evidence>
<dbReference type="EMBL" id="CP034438">
    <property type="protein sequence ID" value="AZN31171.1"/>
    <property type="molecule type" value="Genomic_DNA"/>
</dbReference>
<evidence type="ECO:0000256" key="2">
    <source>
        <dbReference type="ARBA" id="ARBA00023315"/>
    </source>
</evidence>
<dbReference type="InterPro" id="IPR016181">
    <property type="entry name" value="Acyl_CoA_acyltransferase"/>
</dbReference>
<evidence type="ECO:0000256" key="1">
    <source>
        <dbReference type="ARBA" id="ARBA00022679"/>
    </source>
</evidence>
<sequence>MGRLRAAIDRHVPEDLARLLETVPEWFGQPQANAAYVEAARVKETWTVRDEGGTVVGVTLVDRHFPHVLDIHLIVVDRAAHGRGIGTAMLDAIEADARASGVVLLEVKTLGPSDPDPAYARTRRFYESRGFLPLEETNLWGEDDPCLIMVKPLCPRGGRVERVGEEYADG</sequence>
<keyword evidence="5" id="KW-1185">Reference proteome</keyword>
<dbReference type="OrthoDB" id="9783470at2"/>
<evidence type="ECO:0000259" key="3">
    <source>
        <dbReference type="PROSITE" id="PS51186"/>
    </source>
</evidence>
<proteinExistence type="predicted"/>
<feature type="domain" description="N-acetyltransferase" evidence="3">
    <location>
        <begin position="6"/>
        <end position="154"/>
    </location>
</feature>
<accession>A0A3S8ZCU2</accession>
<dbReference type="PANTHER" id="PTHR43877:SF2">
    <property type="entry name" value="AMINOALKYLPHOSPHONATE N-ACETYLTRANSFERASE-RELATED"/>
    <property type="match status" value="1"/>
</dbReference>
<dbReference type="Proteomes" id="UP000270021">
    <property type="component" value="Chromosome"/>
</dbReference>
<evidence type="ECO:0000313" key="4">
    <source>
        <dbReference type="EMBL" id="AZN31171.1"/>
    </source>
</evidence>
<dbReference type="KEGG" id="fsl:EJO69_11000"/>
<dbReference type="PANTHER" id="PTHR43877">
    <property type="entry name" value="AMINOALKYLPHOSPHONATE N-ACETYLTRANSFERASE-RELATED-RELATED"/>
    <property type="match status" value="1"/>
</dbReference>